<gene>
    <name evidence="1" type="primary">tolA</name>
    <name evidence="1" type="ORF">CYR32_08580</name>
</gene>
<comment type="caution">
    <text evidence="1">The sequence shown here is derived from an EMBL/GenBank/DDBJ whole genome shotgun (WGS) entry which is preliminary data.</text>
</comment>
<dbReference type="OrthoDB" id="7068768at2"/>
<keyword evidence="2" id="KW-1185">Reference proteome</keyword>
<dbReference type="Gene3D" id="3.30.1150.10">
    <property type="match status" value="1"/>
</dbReference>
<sequence>MDNTMMVKKEFYMRIIILSVLACTILSGCNLQGSPPRSAQKQLTTPVEHRTAVPPEIERYGAEIYKAVAYKFYSPKKYKGQRCTVRINLSPEGKVTNAYVENAHAEQNDAELCKAALLAVQQAEIPAPPSTAVWQTLKNVFLDFEPK</sequence>
<evidence type="ECO:0000313" key="1">
    <source>
        <dbReference type="EMBL" id="PLR36407.1"/>
    </source>
</evidence>
<dbReference type="GO" id="GO:0043213">
    <property type="term" value="P:bacteriocin transport"/>
    <property type="evidence" value="ECO:0007669"/>
    <property type="project" value="InterPro"/>
</dbReference>
<organism evidence="1 2">
    <name type="scientific">Chimaeribacter coloradensis</name>
    <dbReference type="NCBI Taxonomy" id="2060068"/>
    <lineage>
        <taxon>Bacteria</taxon>
        <taxon>Pseudomonadati</taxon>
        <taxon>Pseudomonadota</taxon>
        <taxon>Gammaproteobacteria</taxon>
        <taxon>Enterobacterales</taxon>
        <taxon>Yersiniaceae</taxon>
        <taxon>Chimaeribacter</taxon>
    </lineage>
</organism>
<proteinExistence type="predicted"/>
<dbReference type="Pfam" id="PF06519">
    <property type="entry name" value="TolA"/>
    <property type="match status" value="1"/>
</dbReference>
<dbReference type="Proteomes" id="UP000234503">
    <property type="component" value="Unassembled WGS sequence"/>
</dbReference>
<dbReference type="GO" id="GO:0016020">
    <property type="term" value="C:membrane"/>
    <property type="evidence" value="ECO:0007669"/>
    <property type="project" value="InterPro"/>
</dbReference>
<accession>A0A2N5E5H7</accession>
<dbReference type="InterPro" id="IPR014161">
    <property type="entry name" value="Tol-Pal_TolA"/>
</dbReference>
<protein>
    <submittedName>
        <fullName evidence="1">Cell envelope integrity protein TolA</fullName>
    </submittedName>
</protein>
<dbReference type="AlphaFoldDB" id="A0A2N5E5H7"/>
<name>A0A2N5E5H7_9GAMM</name>
<reference evidence="1 2" key="1">
    <citation type="submission" date="2017-12" db="EMBL/GenBank/DDBJ databases">
        <title>Characterization of six clinical isolates of Enterochimera gen. nov., a novel genus of the Yersiniaciae family and the three species Enterochimera arupensis sp. nov., Enterochimera coloradensis sp. nov, and Enterochimera californica sp. nov.</title>
        <authorList>
            <person name="Rossi A."/>
            <person name="Fisher M."/>
        </authorList>
    </citation>
    <scope>NUCLEOTIDE SEQUENCE [LARGE SCALE GENOMIC DNA]</scope>
    <source>
        <strain evidence="2">2016-Iso4</strain>
    </source>
</reference>
<dbReference type="SUPFAM" id="SSF74653">
    <property type="entry name" value="TolA/TonB C-terminal domain"/>
    <property type="match status" value="1"/>
</dbReference>
<dbReference type="GO" id="GO:0019534">
    <property type="term" value="F:toxin transmembrane transporter activity"/>
    <property type="evidence" value="ECO:0007669"/>
    <property type="project" value="InterPro"/>
</dbReference>
<dbReference type="EMBL" id="PJZH01000006">
    <property type="protein sequence ID" value="PLR36407.1"/>
    <property type="molecule type" value="Genomic_DNA"/>
</dbReference>
<evidence type="ECO:0000313" key="2">
    <source>
        <dbReference type="Proteomes" id="UP000234503"/>
    </source>
</evidence>
<dbReference type="NCBIfam" id="TIGR02794">
    <property type="entry name" value="tolA_full"/>
    <property type="match status" value="1"/>
</dbReference>